<proteinExistence type="inferred from homology"/>
<dbReference type="Pfam" id="PF08386">
    <property type="entry name" value="Abhydrolase_4"/>
    <property type="match status" value="1"/>
</dbReference>
<comment type="caution">
    <text evidence="6">The sequence shown here is derived from an EMBL/GenBank/DDBJ whole genome shotgun (WGS) entry which is preliminary data.</text>
</comment>
<keyword evidence="2" id="KW-0732">Signal</keyword>
<dbReference type="EMBL" id="JAAKZX010000080">
    <property type="protein sequence ID" value="NGO45080.1"/>
    <property type="molecule type" value="Genomic_DNA"/>
</dbReference>
<dbReference type="PANTHER" id="PTHR43248:SF29">
    <property type="entry name" value="TRIPEPTIDYL AMINOPEPTIDASE"/>
    <property type="match status" value="1"/>
</dbReference>
<evidence type="ECO:0000256" key="4">
    <source>
        <dbReference type="SAM" id="MobiDB-lite"/>
    </source>
</evidence>
<evidence type="ECO:0000256" key="2">
    <source>
        <dbReference type="ARBA" id="ARBA00022729"/>
    </source>
</evidence>
<sequence>MDTVDSVQAPHSAPAGAAAPGPPAGVFLAQRPRWAPVDAPGLPYGRHGRHGRLEYAEIEAPLDYARPDGPRITLALSRIRATGGPGRRRGILLALNGGPGGDNGIGRGLPARLVAATPLGEVYDLVGFDPRGTGDSTRLEGEDSPVTVPFDSRPPDEVFDALAADMREREEGCRRAGGELRPHVSTRNNARDMDLIRAVLGEERLSFVGWAYGTLLGAVYGTMFPGRLDRSVLDSSVHPGWDWQAQFRSQAEATRENVDAWAEWTGERPSAFALGTDAAGVIATVERTAAALFALDGGRALRTSFDMIIGTLAADRSRWDQLGELVRALLAAAASGDAPRAGELLAGQAEWRPGKSAGTRREAVLEAVTCETDWPSDPALHHAAMRDFRERCPYGLGVMRAQPWVGTFRTFSPPEPPTRIRGGGCPAGLVVQADGDPLDHHEGGRAMAERLGHRLVRITDSGAHEVYALGGNAAVDALVNRYLLDGELPSGAETCVPGVPRPAVPAG</sequence>
<dbReference type="GO" id="GO:0016787">
    <property type="term" value="F:hydrolase activity"/>
    <property type="evidence" value="ECO:0007669"/>
    <property type="project" value="UniProtKB-KW"/>
</dbReference>
<protein>
    <submittedName>
        <fullName evidence="6">Alpha/beta hydrolase</fullName>
    </submittedName>
</protein>
<organism evidence="6 7">
    <name type="scientific">Streptomyces ureilyticus</name>
    <dbReference type="NCBI Taxonomy" id="1775131"/>
    <lineage>
        <taxon>Bacteria</taxon>
        <taxon>Bacillati</taxon>
        <taxon>Actinomycetota</taxon>
        <taxon>Actinomycetes</taxon>
        <taxon>Kitasatosporales</taxon>
        <taxon>Streptomycetaceae</taxon>
        <taxon>Streptomyces</taxon>
    </lineage>
</organism>
<feature type="region of interest" description="Disordered" evidence="4">
    <location>
        <begin position="1"/>
        <end position="24"/>
    </location>
</feature>
<dbReference type="InterPro" id="IPR029058">
    <property type="entry name" value="AB_hydrolase_fold"/>
</dbReference>
<evidence type="ECO:0000256" key="3">
    <source>
        <dbReference type="ARBA" id="ARBA00022801"/>
    </source>
</evidence>
<accession>A0ABX0DWS3</accession>
<feature type="domain" description="Peptidase S33 tripeptidyl aminopeptidase-like C-terminal" evidence="5">
    <location>
        <begin position="410"/>
        <end position="495"/>
    </location>
</feature>
<evidence type="ECO:0000256" key="1">
    <source>
        <dbReference type="ARBA" id="ARBA00010088"/>
    </source>
</evidence>
<comment type="similarity">
    <text evidence="1">Belongs to the peptidase S33 family.</text>
</comment>
<dbReference type="InterPro" id="IPR013595">
    <property type="entry name" value="Pept_S33_TAP-like_C"/>
</dbReference>
<feature type="region of interest" description="Disordered" evidence="4">
    <location>
        <begin position="133"/>
        <end position="154"/>
    </location>
</feature>
<dbReference type="SUPFAM" id="SSF53474">
    <property type="entry name" value="alpha/beta-Hydrolases"/>
    <property type="match status" value="1"/>
</dbReference>
<evidence type="ECO:0000313" key="7">
    <source>
        <dbReference type="Proteomes" id="UP001518140"/>
    </source>
</evidence>
<evidence type="ECO:0000313" key="6">
    <source>
        <dbReference type="EMBL" id="NGO45080.1"/>
    </source>
</evidence>
<gene>
    <name evidence="6" type="ORF">G6048_23950</name>
</gene>
<dbReference type="Gene3D" id="3.40.50.1820">
    <property type="entry name" value="alpha/beta hydrolase"/>
    <property type="match status" value="1"/>
</dbReference>
<reference evidence="6 7" key="1">
    <citation type="submission" date="2020-02" db="EMBL/GenBank/DDBJ databases">
        <title>Whole-genome analyses of novel actinobacteria.</title>
        <authorList>
            <person name="Sahin N."/>
            <person name="Tokatli A."/>
        </authorList>
    </citation>
    <scope>NUCLEOTIDE SEQUENCE [LARGE SCALE GENOMIC DNA]</scope>
    <source>
        <strain evidence="6 7">YC419</strain>
    </source>
</reference>
<dbReference type="Proteomes" id="UP001518140">
    <property type="component" value="Unassembled WGS sequence"/>
</dbReference>
<evidence type="ECO:0000259" key="5">
    <source>
        <dbReference type="Pfam" id="PF08386"/>
    </source>
</evidence>
<name>A0ABX0DWS3_9ACTN</name>
<dbReference type="PANTHER" id="PTHR43248">
    <property type="entry name" value="2-SUCCINYL-6-HYDROXY-2,4-CYCLOHEXADIENE-1-CARBOXYLATE SYNTHASE"/>
    <property type="match status" value="1"/>
</dbReference>
<keyword evidence="7" id="KW-1185">Reference proteome</keyword>
<keyword evidence="3 6" id="KW-0378">Hydrolase</keyword>
<dbReference type="InterPro" id="IPR051601">
    <property type="entry name" value="Serine_prot/Carboxylest_S33"/>
</dbReference>